<dbReference type="InterPro" id="IPR036388">
    <property type="entry name" value="WH-like_DNA-bd_sf"/>
</dbReference>
<evidence type="ECO:0000313" key="7">
    <source>
        <dbReference type="Proteomes" id="UP000627984"/>
    </source>
</evidence>
<dbReference type="Gene3D" id="1.10.10.10">
    <property type="entry name" value="Winged helix-like DNA-binding domain superfamily/Winged helix DNA-binding domain"/>
    <property type="match status" value="1"/>
</dbReference>
<comment type="caution">
    <text evidence="6">The sequence shown here is derived from an EMBL/GenBank/DDBJ whole genome shotgun (WGS) entry which is preliminary data.</text>
</comment>
<dbReference type="InterPro" id="IPR000524">
    <property type="entry name" value="Tscrpt_reg_HTH_GntR"/>
</dbReference>
<dbReference type="GO" id="GO:0003700">
    <property type="term" value="F:DNA-binding transcription factor activity"/>
    <property type="evidence" value="ECO:0007669"/>
    <property type="project" value="InterPro"/>
</dbReference>
<dbReference type="PRINTS" id="PR00035">
    <property type="entry name" value="HTHGNTR"/>
</dbReference>
<evidence type="ECO:0000313" key="6">
    <source>
        <dbReference type="EMBL" id="GGK88929.1"/>
    </source>
</evidence>
<evidence type="ECO:0000256" key="3">
    <source>
        <dbReference type="ARBA" id="ARBA00023163"/>
    </source>
</evidence>
<feature type="compositionally biased region" description="Low complexity" evidence="4">
    <location>
        <begin position="234"/>
        <end position="245"/>
    </location>
</feature>
<keyword evidence="3" id="KW-0804">Transcription</keyword>
<reference evidence="6" key="1">
    <citation type="journal article" date="2014" name="Int. J. Syst. Evol. Microbiol.">
        <title>Complete genome sequence of Corynebacterium casei LMG S-19264T (=DSM 44701T), isolated from a smear-ripened cheese.</title>
        <authorList>
            <consortium name="US DOE Joint Genome Institute (JGI-PGF)"/>
            <person name="Walter F."/>
            <person name="Albersmeier A."/>
            <person name="Kalinowski J."/>
            <person name="Ruckert C."/>
        </authorList>
    </citation>
    <scope>NUCLEOTIDE SEQUENCE</scope>
    <source>
        <strain evidence="6">JCM 3093</strain>
    </source>
</reference>
<dbReference type="PANTHER" id="PTHR43537">
    <property type="entry name" value="TRANSCRIPTIONAL REGULATOR, GNTR FAMILY"/>
    <property type="match status" value="1"/>
</dbReference>
<dbReference type="Gene3D" id="1.20.120.530">
    <property type="entry name" value="GntR ligand-binding domain-like"/>
    <property type="match status" value="1"/>
</dbReference>
<dbReference type="InterPro" id="IPR011711">
    <property type="entry name" value="GntR_C"/>
</dbReference>
<keyword evidence="1" id="KW-0805">Transcription regulation</keyword>
<evidence type="ECO:0000256" key="4">
    <source>
        <dbReference type="SAM" id="MobiDB-lite"/>
    </source>
</evidence>
<reference evidence="6" key="2">
    <citation type="submission" date="2022-09" db="EMBL/GenBank/DDBJ databases">
        <authorList>
            <person name="Sun Q."/>
            <person name="Ohkuma M."/>
        </authorList>
    </citation>
    <scope>NUCLEOTIDE SEQUENCE</scope>
    <source>
        <strain evidence="6">JCM 3093</strain>
    </source>
</reference>
<dbReference type="SUPFAM" id="SSF46785">
    <property type="entry name" value="Winged helix' DNA-binding domain"/>
    <property type="match status" value="1"/>
</dbReference>
<evidence type="ECO:0000256" key="2">
    <source>
        <dbReference type="ARBA" id="ARBA00023125"/>
    </source>
</evidence>
<feature type="compositionally biased region" description="Basic and acidic residues" evidence="4">
    <location>
        <begin position="222"/>
        <end position="233"/>
    </location>
</feature>
<keyword evidence="2" id="KW-0238">DNA-binding</keyword>
<dbReference type="RefSeq" id="WP_191897370.1">
    <property type="nucleotide sequence ID" value="NZ_BMQD01000021.1"/>
</dbReference>
<protein>
    <submittedName>
        <fullName evidence="6">GntR family transcriptional regulator</fullName>
    </submittedName>
</protein>
<dbReference type="CDD" id="cd07377">
    <property type="entry name" value="WHTH_GntR"/>
    <property type="match status" value="1"/>
</dbReference>
<feature type="region of interest" description="Disordered" evidence="4">
    <location>
        <begin position="222"/>
        <end position="258"/>
    </location>
</feature>
<dbReference type="GO" id="GO:0003677">
    <property type="term" value="F:DNA binding"/>
    <property type="evidence" value="ECO:0007669"/>
    <property type="project" value="UniProtKB-KW"/>
</dbReference>
<dbReference type="PROSITE" id="PS50949">
    <property type="entry name" value="HTH_GNTR"/>
    <property type="match status" value="1"/>
</dbReference>
<evidence type="ECO:0000256" key="1">
    <source>
        <dbReference type="ARBA" id="ARBA00023015"/>
    </source>
</evidence>
<accession>A0AA37F723</accession>
<sequence>MGWEPVRRTRAFEDVIAQIERRIAEDGLVVGDRLPGERQLAEQLRVGRSSVREALRVLETLGVVASQAGRGPDAGAVLTARPAAALADLLRLHVGLSSLSMREVAETRMMIEQWAVRHAAGNVTPGHLDRLRAALARMDRAGSADEFVLHDAEFHLTIAELSGNRLLAATMHALRATVQRHAVEAVERLGVTDPLMDDHRRIYEAIASGDAEEAAAAIADHLTRAYPDLRDPADPTGPADAPDSAGTPGPADAPDSAG</sequence>
<dbReference type="SUPFAM" id="SSF48008">
    <property type="entry name" value="GntR ligand-binding domain-like"/>
    <property type="match status" value="1"/>
</dbReference>
<evidence type="ECO:0000259" key="5">
    <source>
        <dbReference type="PROSITE" id="PS50949"/>
    </source>
</evidence>
<dbReference type="Pfam" id="PF07729">
    <property type="entry name" value="FCD"/>
    <property type="match status" value="1"/>
</dbReference>
<dbReference type="PANTHER" id="PTHR43537:SF5">
    <property type="entry name" value="UXU OPERON TRANSCRIPTIONAL REGULATOR"/>
    <property type="match status" value="1"/>
</dbReference>
<dbReference type="SMART" id="SM00895">
    <property type="entry name" value="FCD"/>
    <property type="match status" value="1"/>
</dbReference>
<organism evidence="6 7">
    <name type="scientific">Planomonospora parontospora</name>
    <dbReference type="NCBI Taxonomy" id="58119"/>
    <lineage>
        <taxon>Bacteria</taxon>
        <taxon>Bacillati</taxon>
        <taxon>Actinomycetota</taxon>
        <taxon>Actinomycetes</taxon>
        <taxon>Streptosporangiales</taxon>
        <taxon>Streptosporangiaceae</taxon>
        <taxon>Planomonospora</taxon>
    </lineage>
</organism>
<dbReference type="AlphaFoldDB" id="A0AA37F723"/>
<dbReference type="Pfam" id="PF00392">
    <property type="entry name" value="GntR"/>
    <property type="match status" value="1"/>
</dbReference>
<feature type="domain" description="HTH gntR-type" evidence="5">
    <location>
        <begin position="9"/>
        <end position="81"/>
    </location>
</feature>
<name>A0AA37F723_9ACTN</name>
<dbReference type="InterPro" id="IPR036390">
    <property type="entry name" value="WH_DNA-bd_sf"/>
</dbReference>
<dbReference type="Proteomes" id="UP000627984">
    <property type="component" value="Unassembled WGS sequence"/>
</dbReference>
<dbReference type="SMART" id="SM00345">
    <property type="entry name" value="HTH_GNTR"/>
    <property type="match status" value="1"/>
</dbReference>
<dbReference type="InterPro" id="IPR008920">
    <property type="entry name" value="TF_FadR/GntR_C"/>
</dbReference>
<dbReference type="EMBL" id="BMQD01000021">
    <property type="protein sequence ID" value="GGK88929.1"/>
    <property type="molecule type" value="Genomic_DNA"/>
</dbReference>
<proteinExistence type="predicted"/>
<gene>
    <name evidence="6" type="ORF">GCM10010126_55420</name>
</gene>